<dbReference type="KEGG" id="cfc:CFLV_08695"/>
<keyword evidence="1" id="KW-0812">Transmembrane</keyword>
<keyword evidence="1" id="KW-0472">Membrane</keyword>
<feature type="transmembrane region" description="Helical" evidence="1">
    <location>
        <begin position="60"/>
        <end position="79"/>
    </location>
</feature>
<dbReference type="AlphaFoldDB" id="A0A1L7CN65"/>
<evidence type="ECO:0000256" key="1">
    <source>
        <dbReference type="SAM" id="Phobius"/>
    </source>
</evidence>
<evidence type="ECO:0000313" key="2">
    <source>
        <dbReference type="EMBL" id="APT87269.1"/>
    </source>
</evidence>
<dbReference type="RefSeq" id="WP_075730193.1">
    <property type="nucleotide sequence ID" value="NZ_BJNB01000039.1"/>
</dbReference>
<evidence type="ECO:0000313" key="5">
    <source>
        <dbReference type="Proteomes" id="UP000315353"/>
    </source>
</evidence>
<name>A0A1L7CN65_CORFL</name>
<organism evidence="2 4">
    <name type="scientific">Corynebacterium flavescens</name>
    <dbReference type="NCBI Taxonomy" id="28028"/>
    <lineage>
        <taxon>Bacteria</taxon>
        <taxon>Bacillati</taxon>
        <taxon>Actinomycetota</taxon>
        <taxon>Actinomycetes</taxon>
        <taxon>Mycobacteriales</taxon>
        <taxon>Corynebacteriaceae</taxon>
        <taxon>Corynebacterium</taxon>
    </lineage>
</organism>
<reference evidence="3 5" key="2">
    <citation type="submission" date="2019-06" db="EMBL/GenBank/DDBJ databases">
        <title>Whole genome shotgun sequence of Corynebacterium flavescens NBRC 14136.</title>
        <authorList>
            <person name="Hosoyama A."/>
            <person name="Uohara A."/>
            <person name="Ohji S."/>
            <person name="Ichikawa N."/>
        </authorList>
    </citation>
    <scope>NUCLEOTIDE SEQUENCE [LARGE SCALE GENOMIC DNA]</scope>
    <source>
        <strain evidence="3 5">NBRC 14136</strain>
    </source>
</reference>
<evidence type="ECO:0000313" key="3">
    <source>
        <dbReference type="EMBL" id="GEB98551.1"/>
    </source>
</evidence>
<dbReference type="Proteomes" id="UP000315353">
    <property type="component" value="Unassembled WGS sequence"/>
</dbReference>
<dbReference type="EMBL" id="BJNB01000039">
    <property type="protein sequence ID" value="GEB98551.1"/>
    <property type="molecule type" value="Genomic_DNA"/>
</dbReference>
<dbReference type="STRING" id="28028.CFLV_08695"/>
<sequence>MLVTTALLICQPFLAGMHIGGDSGALNLHYLNGQLLMTLSAVQVLAALVWWRLCGGPAKAAMWALIEVGLVITQFWIGYFQYPSLHLPLGIATLFCAVFLTTVPFRSPAKKAA</sequence>
<keyword evidence="1" id="KW-1133">Transmembrane helix</keyword>
<proteinExistence type="predicted"/>
<dbReference type="Proteomes" id="UP000185479">
    <property type="component" value="Chromosome"/>
</dbReference>
<protein>
    <submittedName>
        <fullName evidence="2">Uncharacterized protein</fullName>
    </submittedName>
</protein>
<dbReference type="EMBL" id="CP009246">
    <property type="protein sequence ID" value="APT87269.1"/>
    <property type="molecule type" value="Genomic_DNA"/>
</dbReference>
<keyword evidence="4" id="KW-1185">Reference proteome</keyword>
<feature type="transmembrane region" description="Helical" evidence="1">
    <location>
        <begin position="31"/>
        <end position="53"/>
    </location>
</feature>
<accession>A0A1L7CN65</accession>
<gene>
    <name evidence="3" type="ORF">CFL01nite_20460</name>
    <name evidence="2" type="ORF">CFLV_08695</name>
</gene>
<feature type="transmembrane region" description="Helical" evidence="1">
    <location>
        <begin position="85"/>
        <end position="105"/>
    </location>
</feature>
<reference evidence="2 4" key="1">
    <citation type="submission" date="2014-08" db="EMBL/GenBank/DDBJ databases">
        <title>Complete genome sequence of Corynebacterium flavescens OJ8(T)(=DSM 20296(T)), isolated from cheese.</title>
        <authorList>
            <person name="Ruckert C."/>
            <person name="Albersmeier A."/>
            <person name="Winkler A."/>
            <person name="Kalinowski J."/>
        </authorList>
    </citation>
    <scope>NUCLEOTIDE SEQUENCE [LARGE SCALE GENOMIC DNA]</scope>
    <source>
        <strain evidence="2 4">OJ8</strain>
    </source>
</reference>
<evidence type="ECO:0000313" key="4">
    <source>
        <dbReference type="Proteomes" id="UP000185479"/>
    </source>
</evidence>